<dbReference type="Proteomes" id="UP000199002">
    <property type="component" value="Unassembled WGS sequence"/>
</dbReference>
<sequence length="134" mass="14295">MGEFDLAIGEVGSALLVVGYPLGFHDVIYHLPVVRHAVIASSFGVRFQGKGYFLTDARTHRGTSGAAVVMRAPGTNPALPWKLLGVHSSRLDMNTRDLALDESLGLNCAWYADILLTLTADVPAPSALQPQPIA</sequence>
<accession>A0A1H4F974</accession>
<protein>
    <recommendedName>
        <fullName evidence="3">Trypsin-like peptidase domain-containing protein</fullName>
    </recommendedName>
</protein>
<dbReference type="InterPro" id="IPR009003">
    <property type="entry name" value="Peptidase_S1_PA"/>
</dbReference>
<keyword evidence="2" id="KW-1185">Reference proteome</keyword>
<dbReference type="STRING" id="592050.SAMN05421875_15118"/>
<proteinExistence type="predicted"/>
<dbReference type="SUPFAM" id="SSF50494">
    <property type="entry name" value="Trypsin-like serine proteases"/>
    <property type="match status" value="1"/>
</dbReference>
<gene>
    <name evidence="1" type="ORF">SAMN05421875_15118</name>
</gene>
<organism evidence="1 2">
    <name type="scientific">Acidovorax soli</name>
    <dbReference type="NCBI Taxonomy" id="592050"/>
    <lineage>
        <taxon>Bacteria</taxon>
        <taxon>Pseudomonadati</taxon>
        <taxon>Pseudomonadota</taxon>
        <taxon>Betaproteobacteria</taxon>
        <taxon>Burkholderiales</taxon>
        <taxon>Comamonadaceae</taxon>
        <taxon>Acidovorax</taxon>
    </lineage>
</organism>
<dbReference type="EMBL" id="FNQJ01000051">
    <property type="protein sequence ID" value="SEA93896.1"/>
    <property type="molecule type" value="Genomic_DNA"/>
</dbReference>
<evidence type="ECO:0000313" key="2">
    <source>
        <dbReference type="Proteomes" id="UP000199002"/>
    </source>
</evidence>
<evidence type="ECO:0008006" key="3">
    <source>
        <dbReference type="Google" id="ProtNLM"/>
    </source>
</evidence>
<evidence type="ECO:0000313" key="1">
    <source>
        <dbReference type="EMBL" id="SEA93896.1"/>
    </source>
</evidence>
<reference evidence="2" key="1">
    <citation type="submission" date="2016-10" db="EMBL/GenBank/DDBJ databases">
        <authorList>
            <person name="Varghese N."/>
            <person name="Submissions S."/>
        </authorList>
    </citation>
    <scope>NUCLEOTIDE SEQUENCE [LARGE SCALE GENOMIC DNA]</scope>
    <source>
        <strain evidence="2">DSM 25157</strain>
    </source>
</reference>
<dbReference type="AlphaFoldDB" id="A0A1H4F974"/>
<name>A0A1H4F974_9BURK</name>